<keyword evidence="1 3" id="KW-0853">WD repeat</keyword>
<dbReference type="FunCoup" id="A2G6I6">
    <property type="interactions" value="479"/>
</dbReference>
<evidence type="ECO:0000313" key="4">
    <source>
        <dbReference type="EMBL" id="EAX87236.1"/>
    </source>
</evidence>
<dbReference type="VEuPathDB" id="TrichDB:TVAGG3_0232560"/>
<reference evidence="4" key="1">
    <citation type="submission" date="2006-10" db="EMBL/GenBank/DDBJ databases">
        <authorList>
            <person name="Amadeo P."/>
            <person name="Zhao Q."/>
            <person name="Wortman J."/>
            <person name="Fraser-Liggett C."/>
            <person name="Carlton J."/>
        </authorList>
    </citation>
    <scope>NUCLEOTIDE SEQUENCE</scope>
    <source>
        <strain evidence="4">G3</strain>
    </source>
</reference>
<sequence>MGEVVPLIFDKKTNDIITCGAIHEATKKWAIGTVGTTIFVYTKGDDIPKQISICKDSVRSLQFNITGQDLLIADKAGNFFVYNIEDQSAKYTKIKAHNSPIEVAKYITDTIIATGDSEGHLKIWNIEEDKCTQKFHDEKEYISDIAVVDDKTIGVTSGNGVLSLYTINRPKRRQYYAQEDDDFVSVTYDPFCRYFICASSRPKIYVSKHPSLDFVCEASMKSTRPFVGVSVLKTNKCRAVVAAENGTVYIQDLHPNHLIYAWQAHKKDIHGMDLSGGLLLTWSSTNEVKVWDITEKRDEEFLSDHKKKKLKKQGKLPVIAKKKDTFFDELGDGESD</sequence>
<dbReference type="InParanoid" id="A2G6I6"/>
<reference evidence="4" key="2">
    <citation type="journal article" date="2007" name="Science">
        <title>Draft genome sequence of the sexually transmitted pathogen Trichomonas vaginalis.</title>
        <authorList>
            <person name="Carlton J.M."/>
            <person name="Hirt R.P."/>
            <person name="Silva J.C."/>
            <person name="Delcher A.L."/>
            <person name="Schatz M."/>
            <person name="Zhao Q."/>
            <person name="Wortman J.R."/>
            <person name="Bidwell S.L."/>
            <person name="Alsmark U.C.M."/>
            <person name="Besteiro S."/>
            <person name="Sicheritz-Ponten T."/>
            <person name="Noel C.J."/>
            <person name="Dacks J.B."/>
            <person name="Foster P.G."/>
            <person name="Simillion C."/>
            <person name="Van de Peer Y."/>
            <person name="Miranda-Saavedra D."/>
            <person name="Barton G.J."/>
            <person name="Westrop G.D."/>
            <person name="Mueller S."/>
            <person name="Dessi D."/>
            <person name="Fiori P.L."/>
            <person name="Ren Q."/>
            <person name="Paulsen I."/>
            <person name="Zhang H."/>
            <person name="Bastida-Corcuera F.D."/>
            <person name="Simoes-Barbosa A."/>
            <person name="Brown M.T."/>
            <person name="Hayes R.D."/>
            <person name="Mukherjee M."/>
            <person name="Okumura C.Y."/>
            <person name="Schneider R."/>
            <person name="Smith A.J."/>
            <person name="Vanacova S."/>
            <person name="Villalvazo M."/>
            <person name="Haas B.J."/>
            <person name="Pertea M."/>
            <person name="Feldblyum T.V."/>
            <person name="Utterback T.R."/>
            <person name="Shu C.L."/>
            <person name="Osoegawa K."/>
            <person name="de Jong P.J."/>
            <person name="Hrdy I."/>
            <person name="Horvathova L."/>
            <person name="Zubacova Z."/>
            <person name="Dolezal P."/>
            <person name="Malik S.B."/>
            <person name="Logsdon J.M. Jr."/>
            <person name="Henze K."/>
            <person name="Gupta A."/>
            <person name="Wang C.C."/>
            <person name="Dunne R.L."/>
            <person name="Upcroft J.A."/>
            <person name="Upcroft P."/>
            <person name="White O."/>
            <person name="Salzberg S.L."/>
            <person name="Tang P."/>
            <person name="Chiu C.-H."/>
            <person name="Lee Y.-S."/>
            <person name="Embley T.M."/>
            <person name="Coombs G.H."/>
            <person name="Mottram J.C."/>
            <person name="Tachezy J."/>
            <person name="Fraser-Liggett C.M."/>
            <person name="Johnson P.J."/>
        </authorList>
    </citation>
    <scope>NUCLEOTIDE SEQUENCE [LARGE SCALE GENOMIC DNA]</scope>
    <source>
        <strain evidence="4">G3</strain>
    </source>
</reference>
<dbReference type="InterPro" id="IPR015943">
    <property type="entry name" value="WD40/YVTN_repeat-like_dom_sf"/>
</dbReference>
<organism evidence="4 5">
    <name type="scientific">Trichomonas vaginalis (strain ATCC PRA-98 / G3)</name>
    <dbReference type="NCBI Taxonomy" id="412133"/>
    <lineage>
        <taxon>Eukaryota</taxon>
        <taxon>Metamonada</taxon>
        <taxon>Parabasalia</taxon>
        <taxon>Trichomonadida</taxon>
        <taxon>Trichomonadidae</taxon>
        <taxon>Trichomonas</taxon>
    </lineage>
</organism>
<dbReference type="STRING" id="5722.A2G6I6"/>
<dbReference type="RefSeq" id="XP_001300166.1">
    <property type="nucleotide sequence ID" value="XM_001300165.1"/>
</dbReference>
<evidence type="ECO:0000313" key="5">
    <source>
        <dbReference type="Proteomes" id="UP000001542"/>
    </source>
</evidence>
<dbReference type="EMBL" id="DS114485">
    <property type="protein sequence ID" value="EAX87236.1"/>
    <property type="molecule type" value="Genomic_DNA"/>
</dbReference>
<feature type="repeat" description="WD" evidence="3">
    <location>
        <begin position="94"/>
        <end position="134"/>
    </location>
</feature>
<accession>A2G6I6</accession>
<evidence type="ECO:0000256" key="2">
    <source>
        <dbReference type="ARBA" id="ARBA00022737"/>
    </source>
</evidence>
<dbReference type="PANTHER" id="PTHR44019">
    <property type="entry name" value="WD REPEAT-CONTAINING PROTEIN 55"/>
    <property type="match status" value="1"/>
</dbReference>
<dbReference type="KEGG" id="tva:4744886"/>
<dbReference type="PANTHER" id="PTHR44019:SF8">
    <property type="entry name" value="POC1 CENTRIOLAR PROTEIN HOMOLOG"/>
    <property type="match status" value="1"/>
</dbReference>
<evidence type="ECO:0000256" key="3">
    <source>
        <dbReference type="PROSITE-ProRule" id="PRU00221"/>
    </source>
</evidence>
<dbReference type="SMR" id="A2G6I6"/>
<evidence type="ECO:0000256" key="1">
    <source>
        <dbReference type="ARBA" id="ARBA00022574"/>
    </source>
</evidence>
<dbReference type="AlphaFoldDB" id="A2G6I6"/>
<dbReference type="Gene3D" id="2.130.10.10">
    <property type="entry name" value="YVTN repeat-like/Quinoprotein amine dehydrogenase"/>
    <property type="match status" value="1"/>
</dbReference>
<dbReference type="VEuPathDB" id="TrichDB:TVAGG3_0731220"/>
<dbReference type="SMART" id="SM00320">
    <property type="entry name" value="WD40"/>
    <property type="match status" value="5"/>
</dbReference>
<dbReference type="PROSITE" id="PS50082">
    <property type="entry name" value="WD_REPEATS_2"/>
    <property type="match status" value="1"/>
</dbReference>
<gene>
    <name evidence="4" type="ORF">TVAG_074040</name>
</gene>
<dbReference type="eggNOG" id="KOG2444">
    <property type="taxonomic scope" value="Eukaryota"/>
</dbReference>
<keyword evidence="5" id="KW-1185">Reference proteome</keyword>
<dbReference type="InterPro" id="IPR001680">
    <property type="entry name" value="WD40_rpt"/>
</dbReference>
<dbReference type="InterPro" id="IPR050505">
    <property type="entry name" value="WDR55/POC1"/>
</dbReference>
<dbReference type="SUPFAM" id="SSF50978">
    <property type="entry name" value="WD40 repeat-like"/>
    <property type="match status" value="1"/>
</dbReference>
<dbReference type="VEuPathDB" id="TrichDB:TVAG_074040"/>
<protein>
    <submittedName>
        <fullName evidence="4">Uncharacterized protein</fullName>
    </submittedName>
</protein>
<dbReference type="Proteomes" id="UP000001542">
    <property type="component" value="Unassembled WGS sequence"/>
</dbReference>
<keyword evidence="2" id="KW-0677">Repeat</keyword>
<dbReference type="InterPro" id="IPR036322">
    <property type="entry name" value="WD40_repeat_dom_sf"/>
</dbReference>
<proteinExistence type="predicted"/>
<name>A2G6I6_TRIV3</name>
<dbReference type="OrthoDB" id="2288928at2759"/>